<accession>A0A5N4BIX7</accession>
<dbReference type="InterPro" id="IPR032675">
    <property type="entry name" value="LRR_dom_sf"/>
</dbReference>
<feature type="domain" description="DUF7619" evidence="3">
    <location>
        <begin position="648"/>
        <end position="778"/>
    </location>
</feature>
<dbReference type="NCBIfam" id="TIGR04183">
    <property type="entry name" value="Por_Secre_tail"/>
    <property type="match status" value="1"/>
</dbReference>
<dbReference type="Proteomes" id="UP000326384">
    <property type="component" value="Unassembled WGS sequence"/>
</dbReference>
<dbReference type="InterPro" id="IPR026444">
    <property type="entry name" value="Secre_tail"/>
</dbReference>
<dbReference type="EMBL" id="VTPV01000024">
    <property type="protein sequence ID" value="KAB1228399.1"/>
    <property type="molecule type" value="Genomic_DNA"/>
</dbReference>
<dbReference type="Gene3D" id="3.80.10.10">
    <property type="entry name" value="Ribonuclease Inhibitor"/>
    <property type="match status" value="2"/>
</dbReference>
<dbReference type="Pfam" id="PF24595">
    <property type="entry name" value="DUF7619"/>
    <property type="match status" value="1"/>
</dbReference>
<evidence type="ECO:0000256" key="1">
    <source>
        <dbReference type="ARBA" id="ARBA00022729"/>
    </source>
</evidence>
<feature type="domain" description="Secretion system C-terminal sorting" evidence="2">
    <location>
        <begin position="799"/>
        <end position="865"/>
    </location>
</feature>
<dbReference type="NCBIfam" id="TIGR01451">
    <property type="entry name" value="B_ant_repeat"/>
    <property type="match status" value="1"/>
</dbReference>
<dbReference type="InterPro" id="IPR055353">
    <property type="entry name" value="DUF7619"/>
</dbReference>
<name>A0A5N4BIX7_9FLAO</name>
<keyword evidence="1" id="KW-0732">Signal</keyword>
<proteinExistence type="predicted"/>
<dbReference type="PANTHER" id="PTHR46433:SF1">
    <property type="entry name" value="ANKYRIN REPEAT-CONTAINING PROTEIN"/>
    <property type="match status" value="1"/>
</dbReference>
<organism evidence="4 5">
    <name type="scientific">Chryseobacterium viscerum</name>
    <dbReference type="NCBI Taxonomy" id="1037377"/>
    <lineage>
        <taxon>Bacteria</taxon>
        <taxon>Pseudomonadati</taxon>
        <taxon>Bacteroidota</taxon>
        <taxon>Flavobacteriia</taxon>
        <taxon>Flavobacteriales</taxon>
        <taxon>Weeksellaceae</taxon>
        <taxon>Chryseobacterium group</taxon>
        <taxon>Chryseobacterium</taxon>
    </lineage>
</organism>
<evidence type="ECO:0000313" key="5">
    <source>
        <dbReference type="Proteomes" id="UP000326384"/>
    </source>
</evidence>
<gene>
    <name evidence="4" type="ORF">F8D52_22930</name>
</gene>
<sequence>MKKIYLVILMTLFSVLRAQIINIPDPAFKALLLSADVTTNNHIASNSSWQYIKIDTNGNGEIEVSEAQNVWALDISAYNITDLTGIQSFSNLNSLKVFGTKIQTLNVSGMQNLNFLSIQGASQINALNIANCTNLQTLQLLSNDSLTSLSLASSSLKAITLFSGKLNQFDISNCTALQSFSATSTKITNLNLSNLPLLKTVDLVGAGQLQNIDFQNSNKIYSISITGSKLTTLNVANLPELWKLTCNNNYYLNTVNVSNCISMERLELNFNEILSNLNASGLPSLQILDIFWNNFSTVDTSALTALKLLKCSKNKLITIDVSQNTKLTELKCDENLFETLDLSHNSLLYTLECGKNNNLKIINLKNGFQYFPTVSINEIPQLQFLCCDNDKVGFFNNVLNNYGYTNVVTNTYCSFTPGGTFYVVKGNTKYDSNSNGCDFNDPAKAFQQFNITSGVTSGSFIGNGSGNYSVPLQAGSHIITPVLESPSYFTITPPSANVIFPNQSSPVTQNFCLTANGNHNDLETVIIPVTAASPGFNAQYKIIYKNKGTASQSGNIAFNFSNSLMTFQTSTINPNSQSANVLNWNFTNLQPFETREITIVLKLNTPTQIPSVNGGDILHFTAQVNGATDETPSDNNFTLNQMVVNSFDPNDKTCLEGTSITQTQVGDYVHYLIRFENTGTANAKNIVVKDEIDTTKFDISSLVALNGSHNFITRITSPNVVEFIFENIQLPFDDAHNDGYISFKIKTKSILNLGDSFSNTAKIYFDYNHPIITNTFTTNVQNTVLKTSEINKNKNSFTIFPNPVKDVLIIKSKQEIIKAEIYDMAGRIVTSMGIKGNSVNVSELSKGNYMLKVFTKDHTFIQKFIKE</sequence>
<dbReference type="RefSeq" id="WP_152291472.1">
    <property type="nucleotide sequence ID" value="NZ_VTPV01000024.1"/>
</dbReference>
<dbReference type="SUPFAM" id="SSF52058">
    <property type="entry name" value="L domain-like"/>
    <property type="match status" value="1"/>
</dbReference>
<reference evidence="4 5" key="1">
    <citation type="journal article" date="2019" name="Stand. Genomic Sci.">
        <title>Draft Whole-Genome Sequence of a Novel Chryseobacterium viscerum Strain Isolated from Fresh Water at Dripping Springs, New Mexico.</title>
        <authorList>
            <person name="Kyndt J.A."/>
            <person name="Moore T.C."/>
        </authorList>
    </citation>
    <scope>NUCLEOTIDE SEQUENCE [LARGE SCALE GENOMIC DNA]</scope>
    <source>
        <strain evidence="4 5">DPS</strain>
    </source>
</reference>
<evidence type="ECO:0000313" key="4">
    <source>
        <dbReference type="EMBL" id="KAB1228399.1"/>
    </source>
</evidence>
<dbReference type="PANTHER" id="PTHR46433">
    <property type="entry name" value="ANK_REP_REGION DOMAIN-CONTAINING PROTEIN-RELATED"/>
    <property type="match status" value="1"/>
</dbReference>
<evidence type="ECO:0000259" key="3">
    <source>
        <dbReference type="Pfam" id="PF24595"/>
    </source>
</evidence>
<protein>
    <submittedName>
        <fullName evidence="4">T9SS type A sorting domain-containing protein</fullName>
    </submittedName>
</protein>
<comment type="caution">
    <text evidence="4">The sequence shown here is derived from an EMBL/GenBank/DDBJ whole genome shotgun (WGS) entry which is preliminary data.</text>
</comment>
<dbReference type="Pfam" id="PF18962">
    <property type="entry name" value="Por_Secre_tail"/>
    <property type="match status" value="1"/>
</dbReference>
<evidence type="ECO:0000259" key="2">
    <source>
        <dbReference type="Pfam" id="PF18962"/>
    </source>
</evidence>
<keyword evidence="5" id="KW-1185">Reference proteome</keyword>
<dbReference type="InterPro" id="IPR047589">
    <property type="entry name" value="DUF11_rpt"/>
</dbReference>